<feature type="domain" description="NlpC/P60" evidence="7">
    <location>
        <begin position="173"/>
        <end position="299"/>
    </location>
</feature>
<dbReference type="InterPro" id="IPR051202">
    <property type="entry name" value="Peptidase_C40"/>
</dbReference>
<dbReference type="SUPFAM" id="SSF50044">
    <property type="entry name" value="SH3-domain"/>
    <property type="match status" value="1"/>
</dbReference>
<reference evidence="8" key="1">
    <citation type="submission" date="2021-04" db="EMBL/GenBank/DDBJ databases">
        <title>Draft genome sequence of Xylanibacillus composti strain K13.</title>
        <authorList>
            <person name="Uke A."/>
            <person name="Chhe C."/>
            <person name="Baramee S."/>
            <person name="Kosugi A."/>
        </authorList>
    </citation>
    <scope>NUCLEOTIDE SEQUENCE</scope>
    <source>
        <strain evidence="8">K13</strain>
    </source>
</reference>
<comment type="caution">
    <text evidence="8">The sequence shown here is derived from an EMBL/GenBank/DDBJ whole genome shotgun (WGS) entry which is preliminary data.</text>
</comment>
<feature type="domain" description="SH3b" evidence="6">
    <location>
        <begin position="97"/>
        <end position="159"/>
    </location>
</feature>
<accession>A0A8J4H7B2</accession>
<keyword evidence="4" id="KW-0788">Thiol protease</keyword>
<keyword evidence="5" id="KW-0732">Signal</keyword>
<dbReference type="PANTHER" id="PTHR47053">
    <property type="entry name" value="MUREIN DD-ENDOPEPTIDASE MEPH-RELATED"/>
    <property type="match status" value="1"/>
</dbReference>
<dbReference type="Gene3D" id="2.30.30.40">
    <property type="entry name" value="SH3 Domains"/>
    <property type="match status" value="2"/>
</dbReference>
<dbReference type="Proteomes" id="UP000677918">
    <property type="component" value="Unassembled WGS sequence"/>
</dbReference>
<dbReference type="GO" id="GO:0006508">
    <property type="term" value="P:proteolysis"/>
    <property type="evidence" value="ECO:0007669"/>
    <property type="project" value="UniProtKB-KW"/>
</dbReference>
<keyword evidence="9" id="KW-1185">Reference proteome</keyword>
<dbReference type="PROSITE" id="PS51935">
    <property type="entry name" value="NLPC_P60"/>
    <property type="match status" value="1"/>
</dbReference>
<evidence type="ECO:0000256" key="2">
    <source>
        <dbReference type="ARBA" id="ARBA00022670"/>
    </source>
</evidence>
<evidence type="ECO:0000256" key="4">
    <source>
        <dbReference type="ARBA" id="ARBA00022807"/>
    </source>
</evidence>
<dbReference type="EMBL" id="BOVK01000069">
    <property type="protein sequence ID" value="GIQ71082.1"/>
    <property type="molecule type" value="Genomic_DNA"/>
</dbReference>
<protein>
    <submittedName>
        <fullName evidence="8">Uncharacterized protein</fullName>
    </submittedName>
</protein>
<feature type="chain" id="PRO_5035232016" evidence="5">
    <location>
        <begin position="25"/>
        <end position="299"/>
    </location>
</feature>
<dbReference type="InterPro" id="IPR036028">
    <property type="entry name" value="SH3-like_dom_sf"/>
</dbReference>
<evidence type="ECO:0000313" key="9">
    <source>
        <dbReference type="Proteomes" id="UP000677918"/>
    </source>
</evidence>
<dbReference type="AlphaFoldDB" id="A0A8J4H7B2"/>
<keyword evidence="2" id="KW-0645">Protease</keyword>
<evidence type="ECO:0000313" key="8">
    <source>
        <dbReference type="EMBL" id="GIQ71082.1"/>
    </source>
</evidence>
<dbReference type="GO" id="GO:0008234">
    <property type="term" value="F:cysteine-type peptidase activity"/>
    <property type="evidence" value="ECO:0007669"/>
    <property type="project" value="UniProtKB-KW"/>
</dbReference>
<gene>
    <name evidence="8" type="ORF">XYCOK13_39060</name>
</gene>
<evidence type="ECO:0000256" key="5">
    <source>
        <dbReference type="SAM" id="SignalP"/>
    </source>
</evidence>
<organism evidence="8 9">
    <name type="scientific">Xylanibacillus composti</name>
    <dbReference type="NCBI Taxonomy" id="1572762"/>
    <lineage>
        <taxon>Bacteria</taxon>
        <taxon>Bacillati</taxon>
        <taxon>Bacillota</taxon>
        <taxon>Bacilli</taxon>
        <taxon>Bacillales</taxon>
        <taxon>Paenibacillaceae</taxon>
        <taxon>Xylanibacillus</taxon>
    </lineage>
</organism>
<dbReference type="SMART" id="SM00287">
    <property type="entry name" value="SH3b"/>
    <property type="match status" value="2"/>
</dbReference>
<dbReference type="PROSITE" id="PS51781">
    <property type="entry name" value="SH3B"/>
    <property type="match status" value="1"/>
</dbReference>
<dbReference type="PANTHER" id="PTHR47053:SF1">
    <property type="entry name" value="MUREIN DD-ENDOPEPTIDASE MEPH-RELATED"/>
    <property type="match status" value="1"/>
</dbReference>
<evidence type="ECO:0000256" key="3">
    <source>
        <dbReference type="ARBA" id="ARBA00022801"/>
    </source>
</evidence>
<evidence type="ECO:0000256" key="1">
    <source>
        <dbReference type="ARBA" id="ARBA00007074"/>
    </source>
</evidence>
<sequence>MKMKKRIAASVIALSLLAPSTALGAYQAEVTYGVNFRWAPSTDGGIHRMLNKGEPVQVIEQVNNYWLKVKTQEGMVGYISADDKYTKYVSSAVTSPASSGTITSSVNFRSAPRVANNQIGLIRKGTVVQVLEVTNSYWVKINHNGTVGYISSNYISHSGAPSQPSTGSGSTSSAKADAIIATAQSLSGKVTYSYGVRNPSRWIFDCSSFTQYVYGQHGVSMKWGTRYQQHEGSAVSKSNLKRGDLVFFDTNSNGSINHVGIYMGGGQFIHNKPSSNGVAIDTLNSGYWQDKYVKARRVL</sequence>
<dbReference type="InterPro" id="IPR000064">
    <property type="entry name" value="NLP_P60_dom"/>
</dbReference>
<name>A0A8J4H7B2_9BACL</name>
<dbReference type="InterPro" id="IPR038765">
    <property type="entry name" value="Papain-like_cys_pep_sf"/>
</dbReference>
<dbReference type="Gene3D" id="3.90.1720.10">
    <property type="entry name" value="endopeptidase domain like (from Nostoc punctiforme)"/>
    <property type="match status" value="1"/>
</dbReference>
<dbReference type="InterPro" id="IPR003646">
    <property type="entry name" value="SH3-like_bac-type"/>
</dbReference>
<dbReference type="SUPFAM" id="SSF54001">
    <property type="entry name" value="Cysteine proteinases"/>
    <property type="match status" value="1"/>
</dbReference>
<evidence type="ECO:0000259" key="6">
    <source>
        <dbReference type="PROSITE" id="PS51781"/>
    </source>
</evidence>
<proteinExistence type="inferred from homology"/>
<feature type="signal peptide" evidence="5">
    <location>
        <begin position="1"/>
        <end position="24"/>
    </location>
</feature>
<dbReference type="Pfam" id="PF08239">
    <property type="entry name" value="SH3_3"/>
    <property type="match status" value="2"/>
</dbReference>
<keyword evidence="3" id="KW-0378">Hydrolase</keyword>
<dbReference type="Pfam" id="PF00877">
    <property type="entry name" value="NLPC_P60"/>
    <property type="match status" value="1"/>
</dbReference>
<dbReference type="RefSeq" id="WP_213413889.1">
    <property type="nucleotide sequence ID" value="NZ_BOVK01000069.1"/>
</dbReference>
<evidence type="ECO:0000259" key="7">
    <source>
        <dbReference type="PROSITE" id="PS51935"/>
    </source>
</evidence>
<comment type="similarity">
    <text evidence="1">Belongs to the peptidase C40 family.</text>
</comment>